<evidence type="ECO:0000256" key="8">
    <source>
        <dbReference type="ARBA" id="ARBA00048679"/>
    </source>
</evidence>
<feature type="region of interest" description="Disordered" evidence="9">
    <location>
        <begin position="78"/>
        <end position="169"/>
    </location>
</feature>
<evidence type="ECO:0000256" key="6">
    <source>
        <dbReference type="ARBA" id="ARBA00022840"/>
    </source>
</evidence>
<feature type="region of interest" description="Disordered" evidence="9">
    <location>
        <begin position="1"/>
        <end position="65"/>
    </location>
</feature>
<dbReference type="eggNOG" id="KOG1167">
    <property type="taxonomic scope" value="Eukaryota"/>
</dbReference>
<dbReference type="InParanoid" id="S8E6Z6"/>
<keyword evidence="4" id="KW-0547">Nucleotide-binding</keyword>
<sequence length="700" mass="79286">MATATFLSQHSSNPLEVPSSDARNKAYRRELVRTTRRQKDELGYIPSSEGPFTGADTPDLEEYHSHLAQLYPNARLPFAEAKPRVSPEQSAFRDMYSEDDLIVLPADDPDDQQEEEESESDEDDADELEVLEPGDDLEDGLGDEDAEGEIDDDLDDEPEGHLDTDEELTLYLKPREEREEIEEEIADLEATVPQLTPDYKIVDRLGTGTFSSVYKAIDLEYHDRWDNTPWQGYHPSSSSASYMSEHRPSGGKVFVAVKRIYVTSGPERIRNEISIMEDCRGCRHVSQLITAFRQHDQVVAIMPYHRNIDFREYYRALPMEGIKSYFRCMFRALRDVHARGVIHRDVKPANFLFDPRTGIGTLCDFGLACRVERGPTLGACLHTAATRDYPHGRVRPRGDFDVDHVKRMQKEGRVRSSLPSERVGYPEKDTRPPSKANRAGTRGFRAPEVLLKCGEQTGAIDVWSAGMILLFFLTRKFPLFHSSDDMEALMEVATIIGKKRMEKTATLHSRVFQTNVPTVTAEGITWREFVERQNPDIRTPPEPDPRFYPHASSSRSHAGPPPSSSSPSRYSPSRSSPPPQLATVDAEAYAADVDKALDFVERVMHPESTQRMNPRQALAHPFLHDPDEPDDDEFFPHPFGEGVCGALHFYDDEMDEFCVRVRLPGKDQLVVKRILAGEGTAIGRQPCEFHREEDGYIFSP</sequence>
<dbReference type="CDD" id="cd14019">
    <property type="entry name" value="STKc_Cdc7"/>
    <property type="match status" value="1"/>
</dbReference>
<keyword evidence="2" id="KW-0723">Serine/threonine-protein kinase</keyword>
<dbReference type="GO" id="GO:0005956">
    <property type="term" value="C:protein kinase CK2 complex"/>
    <property type="evidence" value="ECO:0007669"/>
    <property type="project" value="TreeGrafter"/>
</dbReference>
<dbReference type="GO" id="GO:0005829">
    <property type="term" value="C:cytosol"/>
    <property type="evidence" value="ECO:0007669"/>
    <property type="project" value="TreeGrafter"/>
</dbReference>
<gene>
    <name evidence="11" type="ORF">FOMPIDRAFT_1030217</name>
</gene>
<evidence type="ECO:0000313" key="12">
    <source>
        <dbReference type="Proteomes" id="UP000015241"/>
    </source>
</evidence>
<dbReference type="Pfam" id="PF00069">
    <property type="entry name" value="Pkinase"/>
    <property type="match status" value="2"/>
</dbReference>
<dbReference type="EMBL" id="KE504146">
    <property type="protein sequence ID" value="EPT00772.1"/>
    <property type="molecule type" value="Genomic_DNA"/>
</dbReference>
<dbReference type="Gene3D" id="3.30.200.20">
    <property type="entry name" value="Phosphorylase Kinase, domain 1"/>
    <property type="match status" value="1"/>
</dbReference>
<comment type="catalytic activity">
    <reaction evidence="8">
        <text>L-seryl-[protein] + ATP = O-phospho-L-seryl-[protein] + ADP + H(+)</text>
        <dbReference type="Rhea" id="RHEA:17989"/>
        <dbReference type="Rhea" id="RHEA-COMP:9863"/>
        <dbReference type="Rhea" id="RHEA-COMP:11604"/>
        <dbReference type="ChEBI" id="CHEBI:15378"/>
        <dbReference type="ChEBI" id="CHEBI:29999"/>
        <dbReference type="ChEBI" id="CHEBI:30616"/>
        <dbReference type="ChEBI" id="CHEBI:83421"/>
        <dbReference type="ChEBI" id="CHEBI:456216"/>
        <dbReference type="EC" id="2.7.11.1"/>
    </reaction>
</comment>
<accession>S8E6Z6</accession>
<dbReference type="PROSITE" id="PS00108">
    <property type="entry name" value="PROTEIN_KINASE_ST"/>
    <property type="match status" value="1"/>
</dbReference>
<feature type="domain" description="Protein kinase" evidence="10">
    <location>
        <begin position="199"/>
        <end position="623"/>
    </location>
</feature>
<feature type="compositionally biased region" description="Basic and acidic residues" evidence="9">
    <location>
        <begin position="22"/>
        <end position="42"/>
    </location>
</feature>
<keyword evidence="6" id="KW-0067">ATP-binding</keyword>
<evidence type="ECO:0000256" key="2">
    <source>
        <dbReference type="ARBA" id="ARBA00022527"/>
    </source>
</evidence>
<dbReference type="OrthoDB" id="10020333at2759"/>
<dbReference type="HOGENOM" id="CLU_000288_118_3_1"/>
<dbReference type="PANTHER" id="PTHR24054:SF0">
    <property type="entry name" value="CASEIN KINASE II SUBUNIT ALPHA"/>
    <property type="match status" value="1"/>
</dbReference>
<reference evidence="11 12" key="1">
    <citation type="journal article" date="2012" name="Science">
        <title>The Paleozoic origin of enzymatic lignin decomposition reconstructed from 31 fungal genomes.</title>
        <authorList>
            <person name="Floudas D."/>
            <person name="Binder M."/>
            <person name="Riley R."/>
            <person name="Barry K."/>
            <person name="Blanchette R.A."/>
            <person name="Henrissat B."/>
            <person name="Martinez A.T."/>
            <person name="Otillar R."/>
            <person name="Spatafora J.W."/>
            <person name="Yadav J.S."/>
            <person name="Aerts A."/>
            <person name="Benoit I."/>
            <person name="Boyd A."/>
            <person name="Carlson A."/>
            <person name="Copeland A."/>
            <person name="Coutinho P.M."/>
            <person name="de Vries R.P."/>
            <person name="Ferreira P."/>
            <person name="Findley K."/>
            <person name="Foster B."/>
            <person name="Gaskell J."/>
            <person name="Glotzer D."/>
            <person name="Gorecki P."/>
            <person name="Heitman J."/>
            <person name="Hesse C."/>
            <person name="Hori C."/>
            <person name="Igarashi K."/>
            <person name="Jurgens J.A."/>
            <person name="Kallen N."/>
            <person name="Kersten P."/>
            <person name="Kohler A."/>
            <person name="Kuees U."/>
            <person name="Kumar T.K.A."/>
            <person name="Kuo A."/>
            <person name="LaButti K."/>
            <person name="Larrondo L.F."/>
            <person name="Lindquist E."/>
            <person name="Ling A."/>
            <person name="Lombard V."/>
            <person name="Lucas S."/>
            <person name="Lundell T."/>
            <person name="Martin R."/>
            <person name="McLaughlin D.J."/>
            <person name="Morgenstern I."/>
            <person name="Morin E."/>
            <person name="Murat C."/>
            <person name="Nagy L.G."/>
            <person name="Nolan M."/>
            <person name="Ohm R.A."/>
            <person name="Patyshakuliyeva A."/>
            <person name="Rokas A."/>
            <person name="Ruiz-Duenas F.J."/>
            <person name="Sabat G."/>
            <person name="Salamov A."/>
            <person name="Samejima M."/>
            <person name="Schmutz J."/>
            <person name="Slot J.C."/>
            <person name="St John F."/>
            <person name="Stenlid J."/>
            <person name="Sun H."/>
            <person name="Sun S."/>
            <person name="Syed K."/>
            <person name="Tsang A."/>
            <person name="Wiebenga A."/>
            <person name="Young D."/>
            <person name="Pisabarro A."/>
            <person name="Eastwood D.C."/>
            <person name="Martin F."/>
            <person name="Cullen D."/>
            <person name="Grigoriev I.V."/>
            <person name="Hibbett D.S."/>
        </authorList>
    </citation>
    <scope>NUCLEOTIDE SEQUENCE</scope>
    <source>
        <strain evidence="12">FP-58527</strain>
    </source>
</reference>
<keyword evidence="5" id="KW-0418">Kinase</keyword>
<dbReference type="Proteomes" id="UP000015241">
    <property type="component" value="Unassembled WGS sequence"/>
</dbReference>
<feature type="compositionally biased region" description="Acidic residues" evidence="9">
    <location>
        <begin position="97"/>
        <end position="168"/>
    </location>
</feature>
<organism evidence="11 12">
    <name type="scientific">Fomitopsis schrenkii</name>
    <name type="common">Brown rot fungus</name>
    <dbReference type="NCBI Taxonomy" id="2126942"/>
    <lineage>
        <taxon>Eukaryota</taxon>
        <taxon>Fungi</taxon>
        <taxon>Dikarya</taxon>
        <taxon>Basidiomycota</taxon>
        <taxon>Agaricomycotina</taxon>
        <taxon>Agaricomycetes</taxon>
        <taxon>Polyporales</taxon>
        <taxon>Fomitopsis</taxon>
    </lineage>
</organism>
<dbReference type="InterPro" id="IPR008271">
    <property type="entry name" value="Ser/Thr_kinase_AS"/>
</dbReference>
<evidence type="ECO:0000256" key="1">
    <source>
        <dbReference type="ARBA" id="ARBA00012513"/>
    </source>
</evidence>
<evidence type="ECO:0000256" key="3">
    <source>
        <dbReference type="ARBA" id="ARBA00022679"/>
    </source>
</evidence>
<feature type="compositionally biased region" description="Low complexity" evidence="9">
    <location>
        <begin position="565"/>
        <end position="574"/>
    </location>
</feature>
<proteinExistence type="predicted"/>
<feature type="region of interest" description="Disordered" evidence="9">
    <location>
        <begin position="411"/>
        <end position="441"/>
    </location>
</feature>
<evidence type="ECO:0000256" key="5">
    <source>
        <dbReference type="ARBA" id="ARBA00022777"/>
    </source>
</evidence>
<dbReference type="InterPro" id="IPR045216">
    <property type="entry name" value="CK2_alpha"/>
</dbReference>
<dbReference type="PANTHER" id="PTHR24054">
    <property type="entry name" value="CASEIN KINASE II SUBUNIT ALPHA"/>
    <property type="match status" value="1"/>
</dbReference>
<dbReference type="Gene3D" id="1.10.510.10">
    <property type="entry name" value="Transferase(Phosphotransferase) domain 1"/>
    <property type="match status" value="1"/>
</dbReference>
<dbReference type="InterPro" id="IPR011009">
    <property type="entry name" value="Kinase-like_dom_sf"/>
</dbReference>
<dbReference type="InterPro" id="IPR000719">
    <property type="entry name" value="Prot_kinase_dom"/>
</dbReference>
<feature type="compositionally biased region" description="Low complexity" evidence="9">
    <location>
        <begin position="549"/>
        <end position="558"/>
    </location>
</feature>
<evidence type="ECO:0000256" key="9">
    <source>
        <dbReference type="SAM" id="MobiDB-lite"/>
    </source>
</evidence>
<dbReference type="FunCoup" id="S8E6Z6">
    <property type="interactions" value="404"/>
</dbReference>
<dbReference type="GO" id="GO:0051726">
    <property type="term" value="P:regulation of cell cycle"/>
    <property type="evidence" value="ECO:0007669"/>
    <property type="project" value="TreeGrafter"/>
</dbReference>
<evidence type="ECO:0000313" key="11">
    <source>
        <dbReference type="EMBL" id="EPT00772.1"/>
    </source>
</evidence>
<evidence type="ECO:0000256" key="4">
    <source>
        <dbReference type="ARBA" id="ARBA00022741"/>
    </source>
</evidence>
<feature type="compositionally biased region" description="Polar residues" evidence="9">
    <location>
        <begin position="1"/>
        <end position="14"/>
    </location>
</feature>
<dbReference type="GO" id="GO:0005634">
    <property type="term" value="C:nucleus"/>
    <property type="evidence" value="ECO:0007669"/>
    <property type="project" value="TreeGrafter"/>
</dbReference>
<comment type="catalytic activity">
    <reaction evidence="7">
        <text>L-threonyl-[protein] + ATP = O-phospho-L-threonyl-[protein] + ADP + H(+)</text>
        <dbReference type="Rhea" id="RHEA:46608"/>
        <dbReference type="Rhea" id="RHEA-COMP:11060"/>
        <dbReference type="Rhea" id="RHEA-COMP:11605"/>
        <dbReference type="ChEBI" id="CHEBI:15378"/>
        <dbReference type="ChEBI" id="CHEBI:30013"/>
        <dbReference type="ChEBI" id="CHEBI:30616"/>
        <dbReference type="ChEBI" id="CHEBI:61977"/>
        <dbReference type="ChEBI" id="CHEBI:456216"/>
        <dbReference type="EC" id="2.7.11.1"/>
    </reaction>
</comment>
<keyword evidence="12" id="KW-1185">Reference proteome</keyword>
<keyword evidence="3" id="KW-0808">Transferase</keyword>
<name>S8E6Z6_FOMSC</name>
<dbReference type="SUPFAM" id="SSF56112">
    <property type="entry name" value="Protein kinase-like (PK-like)"/>
    <property type="match status" value="1"/>
</dbReference>
<feature type="compositionally biased region" description="Basic and acidic residues" evidence="9">
    <location>
        <begin position="530"/>
        <end position="547"/>
    </location>
</feature>
<feature type="region of interest" description="Disordered" evidence="9">
    <location>
        <begin position="530"/>
        <end position="582"/>
    </location>
</feature>
<dbReference type="GO" id="GO:0005524">
    <property type="term" value="F:ATP binding"/>
    <property type="evidence" value="ECO:0007669"/>
    <property type="project" value="UniProtKB-KW"/>
</dbReference>
<dbReference type="SMART" id="SM00220">
    <property type="entry name" value="S_TKc"/>
    <property type="match status" value="1"/>
</dbReference>
<dbReference type="AlphaFoldDB" id="S8E6Z6"/>
<dbReference type="EC" id="2.7.11.1" evidence="1"/>
<dbReference type="GO" id="GO:0004674">
    <property type="term" value="F:protein serine/threonine kinase activity"/>
    <property type="evidence" value="ECO:0007669"/>
    <property type="project" value="UniProtKB-KW"/>
</dbReference>
<evidence type="ECO:0000256" key="7">
    <source>
        <dbReference type="ARBA" id="ARBA00047899"/>
    </source>
</evidence>
<dbReference type="PROSITE" id="PS50011">
    <property type="entry name" value="PROTEIN_KINASE_DOM"/>
    <property type="match status" value="1"/>
</dbReference>
<dbReference type="STRING" id="743788.S8E6Z6"/>
<protein>
    <recommendedName>
        <fullName evidence="1">non-specific serine/threonine protein kinase</fullName>
        <ecNumber evidence="1">2.7.11.1</ecNumber>
    </recommendedName>
</protein>
<evidence type="ECO:0000259" key="10">
    <source>
        <dbReference type="PROSITE" id="PS50011"/>
    </source>
</evidence>